<dbReference type="Gene3D" id="1.25.40.390">
    <property type="match status" value="1"/>
</dbReference>
<dbReference type="EMBL" id="CYZH01000005">
    <property type="protein sequence ID" value="CUO00996.1"/>
    <property type="molecule type" value="Genomic_DNA"/>
</dbReference>
<dbReference type="AlphaFoldDB" id="A0A174BN54"/>
<comment type="subcellular location">
    <subcellularLocation>
        <location evidence="1">Cell outer membrane</location>
    </subcellularLocation>
</comment>
<name>A0A174BN54_9BACE</name>
<evidence type="ECO:0000256" key="2">
    <source>
        <dbReference type="ARBA" id="ARBA00006275"/>
    </source>
</evidence>
<feature type="domain" description="SusD-like N-terminal" evidence="7">
    <location>
        <begin position="39"/>
        <end position="225"/>
    </location>
</feature>
<organism evidence="8 9">
    <name type="scientific">Bacteroides finegoldii</name>
    <dbReference type="NCBI Taxonomy" id="338188"/>
    <lineage>
        <taxon>Bacteria</taxon>
        <taxon>Pseudomonadati</taxon>
        <taxon>Bacteroidota</taxon>
        <taxon>Bacteroidia</taxon>
        <taxon>Bacteroidales</taxon>
        <taxon>Bacteroidaceae</taxon>
        <taxon>Bacteroides</taxon>
    </lineage>
</organism>
<sequence>MKSNNTYIYILSLLLAGELFTTSCSDLLTEDPNSYYEKKEIFASEEKAAMAVTGVYDKLPTLYGYMDMAFPCSDDTYYMSGQTTDKGRRDIAHYKLNSSNTWVNSVWQGNYTGIERANYTIEGIEGMENYEGDEDLQTLVAEAKYLRALYAFNLVRYWGDVPFKTTSTNVNKDIYQPRVSRELIYNQIIDDLNFAKNHLPWATAATSPEKATQGAARGLLMRVLLQRAGYSLQMDGSITRPDDVKRKEYFEAVIEEWKAFQISKYHDFYPGGYTELFKGFSAGTIDSKESLFEIAFYSADGKSGAKGYWGTYIGPSVAQPSIKVTEVSHFMGRASAMFRAVPEWRDFFDVQEEDEDGTIIKGDERRDVMICNYKFTWDKEAYSHKKVINKSGKDWYPGKWRREWMPIGYKDPNVTDVNFCYLRYADVVLMAAEAYNETENTAEAWKLLNSVRRRAGAREITTENYQELMKEKVYKLRFISDSDDAGKFRTALFWERGFELAFEGQRKYDLIRWGIIKDALSLFGNRSEVNTSTTTAYPAGENFQKGKHELFPIPLDELQLNPLLENKNNPNY</sequence>
<dbReference type="Pfam" id="PF14322">
    <property type="entry name" value="SusD-like_3"/>
    <property type="match status" value="1"/>
</dbReference>
<feature type="domain" description="RagB/SusD" evidence="6">
    <location>
        <begin position="296"/>
        <end position="572"/>
    </location>
</feature>
<evidence type="ECO:0000259" key="6">
    <source>
        <dbReference type="Pfam" id="PF07980"/>
    </source>
</evidence>
<dbReference type="InterPro" id="IPR012944">
    <property type="entry name" value="SusD_RagB_dom"/>
</dbReference>
<dbReference type="GO" id="GO:0009279">
    <property type="term" value="C:cell outer membrane"/>
    <property type="evidence" value="ECO:0007669"/>
    <property type="project" value="UniProtKB-SubCell"/>
</dbReference>
<gene>
    <name evidence="8" type="ORF">ERS852397_01203</name>
</gene>
<evidence type="ECO:0000256" key="4">
    <source>
        <dbReference type="ARBA" id="ARBA00023136"/>
    </source>
</evidence>
<evidence type="ECO:0000256" key="1">
    <source>
        <dbReference type="ARBA" id="ARBA00004442"/>
    </source>
</evidence>
<evidence type="ECO:0000256" key="5">
    <source>
        <dbReference type="ARBA" id="ARBA00023237"/>
    </source>
</evidence>
<accession>A0A174BN54</accession>
<dbReference type="SUPFAM" id="SSF48452">
    <property type="entry name" value="TPR-like"/>
    <property type="match status" value="1"/>
</dbReference>
<dbReference type="Pfam" id="PF07980">
    <property type="entry name" value="SusD_RagB"/>
    <property type="match status" value="1"/>
</dbReference>
<evidence type="ECO:0000313" key="9">
    <source>
        <dbReference type="Proteomes" id="UP000095517"/>
    </source>
</evidence>
<dbReference type="Proteomes" id="UP000095517">
    <property type="component" value="Unassembled WGS sequence"/>
</dbReference>
<dbReference type="InterPro" id="IPR011990">
    <property type="entry name" value="TPR-like_helical_dom_sf"/>
</dbReference>
<keyword evidence="5" id="KW-0998">Cell outer membrane</keyword>
<reference evidence="8 9" key="1">
    <citation type="submission" date="2015-09" db="EMBL/GenBank/DDBJ databases">
        <authorList>
            <consortium name="Pathogen Informatics"/>
        </authorList>
    </citation>
    <scope>NUCLEOTIDE SEQUENCE [LARGE SCALE GENOMIC DNA]</scope>
    <source>
        <strain evidence="8 9">2789STDY5608840</strain>
    </source>
</reference>
<keyword evidence="3" id="KW-0732">Signal</keyword>
<dbReference type="RefSeq" id="WP_022275067.1">
    <property type="nucleotide sequence ID" value="NZ_CABIXA010000005.1"/>
</dbReference>
<protein>
    <submittedName>
        <fullName evidence="8">RagB/SusD domain protein</fullName>
    </submittedName>
</protein>
<dbReference type="InterPro" id="IPR033985">
    <property type="entry name" value="SusD-like_N"/>
</dbReference>
<evidence type="ECO:0000259" key="7">
    <source>
        <dbReference type="Pfam" id="PF14322"/>
    </source>
</evidence>
<comment type="similarity">
    <text evidence="2">Belongs to the SusD family.</text>
</comment>
<evidence type="ECO:0000256" key="3">
    <source>
        <dbReference type="ARBA" id="ARBA00022729"/>
    </source>
</evidence>
<evidence type="ECO:0000313" key="8">
    <source>
        <dbReference type="EMBL" id="CUO00996.1"/>
    </source>
</evidence>
<proteinExistence type="inferred from homology"/>
<dbReference type="STRING" id="338188.ERS852397_01203"/>
<dbReference type="CDD" id="cd08977">
    <property type="entry name" value="SusD"/>
    <property type="match status" value="1"/>
</dbReference>
<keyword evidence="4" id="KW-0472">Membrane</keyword>